<evidence type="ECO:0000313" key="15">
    <source>
        <dbReference type="Proteomes" id="UP000000271"/>
    </source>
</evidence>
<dbReference type="RefSeq" id="WP_013171156.1">
    <property type="nucleotide sequence ID" value="NC_014219.1"/>
</dbReference>
<organism evidence="14 15">
    <name type="scientific">Bacillus selenitireducens (strain ATCC 700615 / DSM 15326 / MLS10)</name>
    <dbReference type="NCBI Taxonomy" id="439292"/>
    <lineage>
        <taxon>Bacteria</taxon>
        <taxon>Bacillati</taxon>
        <taxon>Bacillota</taxon>
        <taxon>Bacilli</taxon>
        <taxon>Bacillales</taxon>
        <taxon>Bacillaceae</taxon>
        <taxon>Salisediminibacterium</taxon>
    </lineage>
</organism>
<evidence type="ECO:0000256" key="4">
    <source>
        <dbReference type="ARBA" id="ARBA00022723"/>
    </source>
</evidence>
<sequence>MKNKIYIQGGTVYNADGAPIRQPLITVNSGIIEQITEGGEPPEGADVLRLDGDDVILPGFIDIHIHGSHGADVMDATPEALATISRSITNEGVTSFLATTITAPAASIEEALQQVASSEGTDGARCLGVHLEGPFINAKQAGAQPVGAILDPDAGQFKHWQALSGNQIRIATIAPERPGGAELVQALADSGVIGSIGHSDASSADVRAAEQDGLRHATHLFNGMRGLHHREAGVVGGVMLSDNLKAELILDHVHVSPDAARVAYQALGANRLMLITDAMRGKGLGDGVFDLGGQEVTIEGKEARLKNGALAGSVLTMDEAVRNARSTFNASWHDIARMTSYNQAESLGLTGTKGTIQTGADADLTVMSRTGFIKHTIIGGEKP</sequence>
<dbReference type="Proteomes" id="UP000000271">
    <property type="component" value="Chromosome"/>
</dbReference>
<feature type="binding site" evidence="11">
    <location>
        <position position="143"/>
    </location>
    <ligand>
        <name>substrate</name>
    </ligand>
</feature>
<evidence type="ECO:0000256" key="12">
    <source>
        <dbReference type="PIRSR" id="PIRSR038994-3"/>
    </source>
</evidence>
<accession>D6XVV4</accession>
<dbReference type="HOGENOM" id="CLU_032482_2_1_9"/>
<dbReference type="EC" id="3.5.1.25" evidence="2"/>
<dbReference type="eggNOG" id="COG1820">
    <property type="taxonomic scope" value="Bacteria"/>
</dbReference>
<dbReference type="PANTHER" id="PTHR11113:SF14">
    <property type="entry name" value="N-ACETYLGLUCOSAMINE-6-PHOSPHATE DEACETYLASE"/>
    <property type="match status" value="1"/>
</dbReference>
<feature type="domain" description="Amidohydrolase-related" evidence="13">
    <location>
        <begin position="55"/>
        <end position="381"/>
    </location>
</feature>
<dbReference type="GO" id="GO:0006046">
    <property type="term" value="P:N-acetylglucosamine catabolic process"/>
    <property type="evidence" value="ECO:0007669"/>
    <property type="project" value="TreeGrafter"/>
</dbReference>
<dbReference type="PIRSF" id="PIRSF038994">
    <property type="entry name" value="NagA"/>
    <property type="match status" value="1"/>
</dbReference>
<dbReference type="InterPro" id="IPR032466">
    <property type="entry name" value="Metal_Hydrolase"/>
</dbReference>
<dbReference type="PANTHER" id="PTHR11113">
    <property type="entry name" value="N-ACETYLGLUCOSAMINE-6-PHOSPHATE DEACETYLASE"/>
    <property type="match status" value="1"/>
</dbReference>
<feature type="binding site" evidence="11">
    <location>
        <begin position="222"/>
        <end position="223"/>
    </location>
    <ligand>
        <name>substrate</name>
    </ligand>
</feature>
<feature type="binding site" evidence="12">
    <location>
        <position position="198"/>
    </location>
    <ligand>
        <name>Zn(2+)</name>
        <dbReference type="ChEBI" id="CHEBI:29105"/>
    </ligand>
</feature>
<dbReference type="Pfam" id="PF01979">
    <property type="entry name" value="Amidohydro_1"/>
    <property type="match status" value="1"/>
</dbReference>
<keyword evidence="15" id="KW-1185">Reference proteome</keyword>
<dbReference type="AlphaFoldDB" id="D6XVV4"/>
<keyword evidence="5 9" id="KW-0378">Hydrolase</keyword>
<dbReference type="SUPFAM" id="SSF51338">
    <property type="entry name" value="Composite domain of metallo-dependent hydrolases"/>
    <property type="match status" value="1"/>
</dbReference>
<reference evidence="14" key="1">
    <citation type="submission" date="2009-10" db="EMBL/GenBank/DDBJ databases">
        <title>Complete sequence of Bacillus selenitireducens MLS10.</title>
        <authorList>
            <consortium name="US DOE Joint Genome Institute"/>
            <person name="Lucas S."/>
            <person name="Copeland A."/>
            <person name="Lapidus A."/>
            <person name="Glavina del Rio T."/>
            <person name="Dalin E."/>
            <person name="Tice H."/>
            <person name="Bruce D."/>
            <person name="Goodwin L."/>
            <person name="Pitluck S."/>
            <person name="Sims D."/>
            <person name="Brettin T."/>
            <person name="Detter J.C."/>
            <person name="Han C."/>
            <person name="Larimer F."/>
            <person name="Land M."/>
            <person name="Hauser L."/>
            <person name="Kyrpides N."/>
            <person name="Ovchinnikova G."/>
            <person name="Stolz J."/>
        </authorList>
    </citation>
    <scope>NUCLEOTIDE SEQUENCE [LARGE SCALE GENOMIC DNA]</scope>
    <source>
        <strain evidence="14">MLS10</strain>
    </source>
</reference>
<evidence type="ECO:0000256" key="7">
    <source>
        <dbReference type="ARBA" id="ARBA00047647"/>
    </source>
</evidence>
<dbReference type="FunFam" id="3.20.20.140:FF:000004">
    <property type="entry name" value="N-acetylglucosamine-6-phosphate deacetylase"/>
    <property type="match status" value="1"/>
</dbReference>
<dbReference type="NCBIfam" id="TIGR00221">
    <property type="entry name" value="nagA"/>
    <property type="match status" value="1"/>
</dbReference>
<feature type="binding site" evidence="12">
    <location>
        <position position="219"/>
    </location>
    <ligand>
        <name>Zn(2+)</name>
        <dbReference type="ChEBI" id="CHEBI:29105"/>
    </ligand>
</feature>
<evidence type="ECO:0000259" key="13">
    <source>
        <dbReference type="Pfam" id="PF01979"/>
    </source>
</evidence>
<evidence type="ECO:0000256" key="2">
    <source>
        <dbReference type="ARBA" id="ARBA00011899"/>
    </source>
</evidence>
<dbReference type="EMBL" id="CP001791">
    <property type="protein sequence ID" value="ADH97727.1"/>
    <property type="molecule type" value="Genomic_DNA"/>
</dbReference>
<proteinExistence type="inferred from homology"/>
<dbReference type="GO" id="GO:0008448">
    <property type="term" value="F:N-acetylglucosamine-6-phosphate deacetylase activity"/>
    <property type="evidence" value="ECO:0007669"/>
    <property type="project" value="UniProtKB-EC"/>
</dbReference>
<dbReference type="KEGG" id="bse:Bsel_0179"/>
<keyword evidence="4 12" id="KW-0479">Metal-binding</keyword>
<dbReference type="InterPro" id="IPR006680">
    <property type="entry name" value="Amidohydro-rel"/>
</dbReference>
<dbReference type="GO" id="GO:0046872">
    <property type="term" value="F:metal ion binding"/>
    <property type="evidence" value="ECO:0007669"/>
    <property type="project" value="UniProtKB-KW"/>
</dbReference>
<comment type="catalytic activity">
    <reaction evidence="7">
        <text>N-acetyl-D-glucosamine 6-phosphate + H2O = D-glucosamine 6-phosphate + acetate</text>
        <dbReference type="Rhea" id="RHEA:22936"/>
        <dbReference type="ChEBI" id="CHEBI:15377"/>
        <dbReference type="ChEBI" id="CHEBI:30089"/>
        <dbReference type="ChEBI" id="CHEBI:57513"/>
        <dbReference type="ChEBI" id="CHEBI:58725"/>
        <dbReference type="EC" id="3.5.1.25"/>
    </reaction>
</comment>
<evidence type="ECO:0000256" key="9">
    <source>
        <dbReference type="PIRNR" id="PIRNR038994"/>
    </source>
</evidence>
<evidence type="ECO:0000256" key="6">
    <source>
        <dbReference type="ARBA" id="ARBA00023277"/>
    </source>
</evidence>
<gene>
    <name evidence="14" type="ordered locus">Bsel_0179</name>
</gene>
<dbReference type="Gene3D" id="2.30.40.10">
    <property type="entry name" value="Urease, subunit C, domain 1"/>
    <property type="match status" value="1"/>
</dbReference>
<feature type="binding site" evidence="12">
    <location>
        <position position="132"/>
    </location>
    <ligand>
        <name>Zn(2+)</name>
        <dbReference type="ChEBI" id="CHEBI:29105"/>
    </ligand>
</feature>
<dbReference type="SUPFAM" id="SSF51556">
    <property type="entry name" value="Metallo-dependent hydrolases"/>
    <property type="match status" value="1"/>
</dbReference>
<evidence type="ECO:0000256" key="3">
    <source>
        <dbReference type="ARBA" id="ARBA00018029"/>
    </source>
</evidence>
<evidence type="ECO:0000256" key="1">
    <source>
        <dbReference type="ARBA" id="ARBA00010716"/>
    </source>
</evidence>
<evidence type="ECO:0000256" key="5">
    <source>
        <dbReference type="ARBA" id="ARBA00022801"/>
    </source>
</evidence>
<feature type="binding site" evidence="11">
    <location>
        <begin position="310"/>
        <end position="312"/>
    </location>
    <ligand>
        <name>substrate</name>
    </ligand>
</feature>
<evidence type="ECO:0000256" key="11">
    <source>
        <dbReference type="PIRSR" id="PIRSR038994-2"/>
    </source>
</evidence>
<feature type="binding site" evidence="11">
    <location>
        <position position="230"/>
    </location>
    <ligand>
        <name>substrate</name>
    </ligand>
</feature>
<dbReference type="InterPro" id="IPR003764">
    <property type="entry name" value="GlcNAc_6-P_deAcase"/>
</dbReference>
<feature type="binding site" evidence="11">
    <location>
        <position position="254"/>
    </location>
    <ligand>
        <name>substrate</name>
    </ligand>
</feature>
<evidence type="ECO:0000313" key="14">
    <source>
        <dbReference type="EMBL" id="ADH97727.1"/>
    </source>
</evidence>
<evidence type="ECO:0000256" key="8">
    <source>
        <dbReference type="ARBA" id="ARBA00060590"/>
    </source>
</evidence>
<name>D6XVV4_BACIE</name>
<evidence type="ECO:0000256" key="10">
    <source>
        <dbReference type="PIRSR" id="PIRSR038994-1"/>
    </source>
</evidence>
<dbReference type="Gene3D" id="3.20.20.140">
    <property type="entry name" value="Metal-dependent hydrolases"/>
    <property type="match status" value="1"/>
</dbReference>
<comment type="pathway">
    <text evidence="8">Amino-sugar metabolism; N-acetylneuraminate degradation; D-fructose 6-phosphate from N-acetylneuraminate: step 4/5.</text>
</comment>
<dbReference type="STRING" id="439292.Bsel_0179"/>
<comment type="similarity">
    <text evidence="1 9">Belongs to the metallo-dependent hydrolases superfamily. NagA family.</text>
</comment>
<comment type="cofactor">
    <cofactor evidence="12">
        <name>a divalent metal cation</name>
        <dbReference type="ChEBI" id="CHEBI:60240"/>
    </cofactor>
    <text evidence="12">Binds 1 divalent metal cation per subunit.</text>
</comment>
<keyword evidence="6 9" id="KW-0119">Carbohydrate metabolism</keyword>
<protein>
    <recommendedName>
        <fullName evidence="3">N-acetylglucosamine-6-phosphate deacetylase</fullName>
        <ecNumber evidence="2">3.5.1.25</ecNumber>
    </recommendedName>
</protein>
<dbReference type="CDD" id="cd00854">
    <property type="entry name" value="NagA"/>
    <property type="match status" value="1"/>
</dbReference>
<feature type="active site" description="Proton donor/acceptor" evidence="10">
    <location>
        <position position="277"/>
    </location>
</feature>
<dbReference type="InterPro" id="IPR011059">
    <property type="entry name" value="Metal-dep_hydrolase_composite"/>
</dbReference>